<comment type="caution">
    <text evidence="1">The sequence shown here is derived from an EMBL/GenBank/DDBJ whole genome shotgun (WGS) entry which is preliminary data.</text>
</comment>
<protein>
    <recommendedName>
        <fullName evidence="2">DUF4139 domain-containing protein</fullName>
    </recommendedName>
</protein>
<reference evidence="1" key="1">
    <citation type="journal article" date="2015" name="Nature">
        <title>Complex archaea that bridge the gap between prokaryotes and eukaryotes.</title>
        <authorList>
            <person name="Spang A."/>
            <person name="Saw J.H."/>
            <person name="Jorgensen S.L."/>
            <person name="Zaremba-Niedzwiedzka K."/>
            <person name="Martijn J."/>
            <person name="Lind A.E."/>
            <person name="van Eijk R."/>
            <person name="Schleper C."/>
            <person name="Guy L."/>
            <person name="Ettema T.J."/>
        </authorList>
    </citation>
    <scope>NUCLEOTIDE SEQUENCE</scope>
</reference>
<sequence>MRTRTLLIAALAAAIGVSAPAFGRIKLATLPVRERVEIRLDNPHFTLVEEERIVPMLKGTNMIDFSWSNTAIDKNSIQFRPIAIRQGKKFRPIKTVDRPSGAKALEIRVINVAYPPNENALVWEVYSDEPCAAKVRVSYVIANLTRSFSYRALANRDETFLTLRKYIQLRNYSGEDFGGSGVWAGFGPKFHKQIGHQEDIKILLHKFDKVPVEKTFTFDWYTHGPLNPDKPLASRVLMHYRLTNDEKHGLGLFPLQPGKVRIFIADSRGGEAFLGEDWAALTPLDDKMKLYLGESRDVVCTRTIESNQRIDVRGNLHHQEIVLKYEIENFKDKPATLQIVEQLNRLAREYGGDPHGDVEWEHGAKTSKEIRFEFEHGGALPMLLIDLPARPKDKDAKVEKVVVRFHVIIKNLW</sequence>
<organism evidence="1">
    <name type="scientific">marine sediment metagenome</name>
    <dbReference type="NCBI Taxonomy" id="412755"/>
    <lineage>
        <taxon>unclassified sequences</taxon>
        <taxon>metagenomes</taxon>
        <taxon>ecological metagenomes</taxon>
    </lineage>
</organism>
<proteinExistence type="predicted"/>
<dbReference type="PANTHER" id="PTHR38075:SF1">
    <property type="entry name" value="DUF4139 DOMAIN-CONTAINING PROTEIN"/>
    <property type="match status" value="1"/>
</dbReference>
<evidence type="ECO:0008006" key="2">
    <source>
        <dbReference type="Google" id="ProtNLM"/>
    </source>
</evidence>
<gene>
    <name evidence="1" type="ORF">LCGC14_0550760</name>
</gene>
<dbReference type="AlphaFoldDB" id="A0A0F9UY79"/>
<dbReference type="EMBL" id="LAZR01000756">
    <property type="protein sequence ID" value="KKN58568.1"/>
    <property type="molecule type" value="Genomic_DNA"/>
</dbReference>
<evidence type="ECO:0000313" key="1">
    <source>
        <dbReference type="EMBL" id="KKN58568.1"/>
    </source>
</evidence>
<dbReference type="PANTHER" id="PTHR38075">
    <property type="entry name" value="DUF4139 DOMAIN-CONTAINING PROTEIN"/>
    <property type="match status" value="1"/>
</dbReference>
<accession>A0A0F9UY79</accession>
<name>A0A0F9UY79_9ZZZZ</name>